<keyword evidence="10" id="KW-0418">Kinase</keyword>
<feature type="domain" description="HAMP" evidence="17">
    <location>
        <begin position="198"/>
        <end position="250"/>
    </location>
</feature>
<dbReference type="SUPFAM" id="SSF55874">
    <property type="entry name" value="ATPase domain of HSP90 chaperone/DNA topoisomerase II/histidine kinase"/>
    <property type="match status" value="1"/>
</dbReference>
<evidence type="ECO:0000256" key="13">
    <source>
        <dbReference type="ARBA" id="ARBA00023012"/>
    </source>
</evidence>
<dbReference type="PROSITE" id="PS50885">
    <property type="entry name" value="HAMP"/>
    <property type="match status" value="1"/>
</dbReference>
<dbReference type="EC" id="2.7.13.3" evidence="3"/>
<keyword evidence="5" id="KW-0997">Cell inner membrane</keyword>
<evidence type="ECO:0000256" key="7">
    <source>
        <dbReference type="ARBA" id="ARBA00022679"/>
    </source>
</evidence>
<dbReference type="GO" id="GO:0005886">
    <property type="term" value="C:plasma membrane"/>
    <property type="evidence" value="ECO:0007669"/>
    <property type="project" value="UniProtKB-SubCell"/>
</dbReference>
<keyword evidence="6" id="KW-0597">Phosphoprotein</keyword>
<dbReference type="PRINTS" id="PR00344">
    <property type="entry name" value="BCTRLSENSOR"/>
</dbReference>
<evidence type="ECO:0000256" key="6">
    <source>
        <dbReference type="ARBA" id="ARBA00022553"/>
    </source>
</evidence>
<dbReference type="InterPro" id="IPR003660">
    <property type="entry name" value="HAMP_dom"/>
</dbReference>
<comment type="caution">
    <text evidence="18">The sequence shown here is derived from an EMBL/GenBank/DDBJ whole genome shotgun (WGS) entry which is preliminary data.</text>
</comment>
<dbReference type="SMART" id="SM00387">
    <property type="entry name" value="HATPase_c"/>
    <property type="match status" value="1"/>
</dbReference>
<evidence type="ECO:0000256" key="14">
    <source>
        <dbReference type="ARBA" id="ARBA00023136"/>
    </source>
</evidence>
<comment type="catalytic activity">
    <reaction evidence="1">
        <text>ATP + protein L-histidine = ADP + protein N-phospho-L-histidine.</text>
        <dbReference type="EC" id="2.7.13.3"/>
    </reaction>
</comment>
<dbReference type="InterPro" id="IPR005467">
    <property type="entry name" value="His_kinase_dom"/>
</dbReference>
<evidence type="ECO:0000256" key="9">
    <source>
        <dbReference type="ARBA" id="ARBA00022741"/>
    </source>
</evidence>
<dbReference type="Gene3D" id="3.30.565.10">
    <property type="entry name" value="Histidine kinase-like ATPase, C-terminal domain"/>
    <property type="match status" value="1"/>
</dbReference>
<proteinExistence type="predicted"/>
<dbReference type="PANTHER" id="PTHR44936">
    <property type="entry name" value="SENSOR PROTEIN CREC"/>
    <property type="match status" value="1"/>
</dbReference>
<dbReference type="Gene3D" id="1.10.287.130">
    <property type="match status" value="1"/>
</dbReference>
<keyword evidence="11" id="KW-0067">ATP-binding</keyword>
<feature type="transmembrane region" description="Helical" evidence="15">
    <location>
        <begin position="177"/>
        <end position="197"/>
    </location>
</feature>
<dbReference type="InterPro" id="IPR004358">
    <property type="entry name" value="Sig_transdc_His_kin-like_C"/>
</dbReference>
<dbReference type="Pfam" id="PF02518">
    <property type="entry name" value="HATPase_c"/>
    <property type="match status" value="1"/>
</dbReference>
<evidence type="ECO:0000256" key="10">
    <source>
        <dbReference type="ARBA" id="ARBA00022777"/>
    </source>
</evidence>
<evidence type="ECO:0000256" key="11">
    <source>
        <dbReference type="ARBA" id="ARBA00022840"/>
    </source>
</evidence>
<evidence type="ECO:0000256" key="1">
    <source>
        <dbReference type="ARBA" id="ARBA00000085"/>
    </source>
</evidence>
<dbReference type="SUPFAM" id="SSF47384">
    <property type="entry name" value="Homodimeric domain of signal transducing histidine kinase"/>
    <property type="match status" value="1"/>
</dbReference>
<evidence type="ECO:0000313" key="18">
    <source>
        <dbReference type="EMBL" id="OIR06128.1"/>
    </source>
</evidence>
<sequence length="453" mass="49456">MAGLSRGLLRLIKARLPKGLLGRSLLILVTPLVLLQLVSAYVFYGTHWDMVTRRLSTGLAGDIGTVADLLRLYPGRANREAIFTTAGWRMGAEFGLEEGGILKRTGMLGAASPLETLLTGYSLEANLMGAMAERLGRPVFIDTVHSERSILINVQLRDGVLTVRVSRKRLYSPTTTIFVLWMVGTSMLLFGIATLFMRNQVRAVRRLAAAADSFGKGLDVPNFRAEGAAEVRQAAAAFTLMRDRLKRQVAQRTEMLAGVSHDLRTPLTRMKLQLAMMEGEGVADLAEDVADMERMVEGYLAFARGEGTEKAEHTDLVALLEDVAAKLRREGAAVDLHCEEEISLLCRPHAMARTLMNLAGNAVRYARHVAIRAGRRADGVEVIIDDDGPGIPADKREEVFKAFVRLESSRNPQTGGVGLGLTIARDLVRSHGGELALEDSPLGGLRVRLRLPL</sequence>
<feature type="domain" description="Histidine kinase" evidence="16">
    <location>
        <begin position="258"/>
        <end position="453"/>
    </location>
</feature>
<dbReference type="AlphaFoldDB" id="A0A1J5SQ35"/>
<dbReference type="GO" id="GO:0000155">
    <property type="term" value="F:phosphorelay sensor kinase activity"/>
    <property type="evidence" value="ECO:0007669"/>
    <property type="project" value="InterPro"/>
</dbReference>
<dbReference type="PANTHER" id="PTHR44936:SF5">
    <property type="entry name" value="SENSOR HISTIDINE KINASE ENVZ"/>
    <property type="match status" value="1"/>
</dbReference>
<evidence type="ECO:0000256" key="4">
    <source>
        <dbReference type="ARBA" id="ARBA00022475"/>
    </source>
</evidence>
<evidence type="ECO:0000256" key="3">
    <source>
        <dbReference type="ARBA" id="ARBA00012438"/>
    </source>
</evidence>
<protein>
    <recommendedName>
        <fullName evidence="3">histidine kinase</fullName>
        <ecNumber evidence="3">2.7.13.3</ecNumber>
    </recommendedName>
</protein>
<comment type="subcellular location">
    <subcellularLocation>
        <location evidence="2">Cell inner membrane</location>
        <topology evidence="2">Multi-pass membrane protein</topology>
    </subcellularLocation>
</comment>
<keyword evidence="9" id="KW-0547">Nucleotide-binding</keyword>
<dbReference type="SMART" id="SM00388">
    <property type="entry name" value="HisKA"/>
    <property type="match status" value="1"/>
</dbReference>
<dbReference type="InterPro" id="IPR003661">
    <property type="entry name" value="HisK_dim/P_dom"/>
</dbReference>
<dbReference type="GO" id="GO:0005524">
    <property type="term" value="F:ATP binding"/>
    <property type="evidence" value="ECO:0007669"/>
    <property type="project" value="UniProtKB-KW"/>
</dbReference>
<dbReference type="InterPro" id="IPR050980">
    <property type="entry name" value="2C_sensor_his_kinase"/>
</dbReference>
<keyword evidence="8 15" id="KW-0812">Transmembrane</keyword>
<dbReference type="PROSITE" id="PS50109">
    <property type="entry name" value="HIS_KIN"/>
    <property type="match status" value="1"/>
</dbReference>
<dbReference type="EMBL" id="MLJW01000045">
    <property type="protein sequence ID" value="OIR06128.1"/>
    <property type="molecule type" value="Genomic_DNA"/>
</dbReference>
<evidence type="ECO:0000256" key="5">
    <source>
        <dbReference type="ARBA" id="ARBA00022519"/>
    </source>
</evidence>
<reference evidence="18" key="1">
    <citation type="submission" date="2016-10" db="EMBL/GenBank/DDBJ databases">
        <title>Sequence of Gallionella enrichment culture.</title>
        <authorList>
            <person name="Poehlein A."/>
            <person name="Muehling M."/>
            <person name="Daniel R."/>
        </authorList>
    </citation>
    <scope>NUCLEOTIDE SEQUENCE</scope>
</reference>
<dbReference type="Pfam" id="PF00672">
    <property type="entry name" value="HAMP"/>
    <property type="match status" value="1"/>
</dbReference>
<gene>
    <name evidence="18" type="primary">envZ_5</name>
    <name evidence="18" type="ORF">GALL_116000</name>
</gene>
<evidence type="ECO:0000259" key="17">
    <source>
        <dbReference type="PROSITE" id="PS50885"/>
    </source>
</evidence>
<dbReference type="InterPro" id="IPR036097">
    <property type="entry name" value="HisK_dim/P_sf"/>
</dbReference>
<dbReference type="SMART" id="SM00304">
    <property type="entry name" value="HAMP"/>
    <property type="match status" value="1"/>
</dbReference>
<accession>A0A1J5SQ35</accession>
<organism evidence="18">
    <name type="scientific">mine drainage metagenome</name>
    <dbReference type="NCBI Taxonomy" id="410659"/>
    <lineage>
        <taxon>unclassified sequences</taxon>
        <taxon>metagenomes</taxon>
        <taxon>ecological metagenomes</taxon>
    </lineage>
</organism>
<keyword evidence="4" id="KW-1003">Cell membrane</keyword>
<keyword evidence="14 15" id="KW-0472">Membrane</keyword>
<keyword evidence="7 18" id="KW-0808">Transferase</keyword>
<evidence type="ECO:0000256" key="15">
    <source>
        <dbReference type="SAM" id="Phobius"/>
    </source>
</evidence>
<dbReference type="Pfam" id="PF00512">
    <property type="entry name" value="HisKA"/>
    <property type="match status" value="1"/>
</dbReference>
<evidence type="ECO:0000259" key="16">
    <source>
        <dbReference type="PROSITE" id="PS50109"/>
    </source>
</evidence>
<dbReference type="InterPro" id="IPR036890">
    <property type="entry name" value="HATPase_C_sf"/>
</dbReference>
<dbReference type="CDD" id="cd00082">
    <property type="entry name" value="HisKA"/>
    <property type="match status" value="1"/>
</dbReference>
<evidence type="ECO:0000256" key="12">
    <source>
        <dbReference type="ARBA" id="ARBA00022989"/>
    </source>
</evidence>
<feature type="transmembrane region" description="Helical" evidence="15">
    <location>
        <begin position="20"/>
        <end position="44"/>
    </location>
</feature>
<evidence type="ECO:0000256" key="2">
    <source>
        <dbReference type="ARBA" id="ARBA00004429"/>
    </source>
</evidence>
<evidence type="ECO:0000256" key="8">
    <source>
        <dbReference type="ARBA" id="ARBA00022692"/>
    </source>
</evidence>
<dbReference type="InterPro" id="IPR003594">
    <property type="entry name" value="HATPase_dom"/>
</dbReference>
<keyword evidence="13" id="KW-0902">Two-component regulatory system</keyword>
<name>A0A1J5SQ35_9ZZZZ</name>
<keyword evidence="12 15" id="KW-1133">Transmembrane helix</keyword>